<feature type="active site" description="GMP-histidine intermediate" evidence="18">
    <location>
        <position position="52"/>
    </location>
</feature>
<dbReference type="RefSeq" id="WP_067533239.1">
    <property type="nucleotide sequence ID" value="NZ_AP025567.1"/>
</dbReference>
<dbReference type="InterPro" id="IPR027417">
    <property type="entry name" value="P-loop_NTPase"/>
</dbReference>
<reference evidence="20 21" key="1">
    <citation type="submission" date="2018-08" db="EMBL/GenBank/DDBJ databases">
        <title>A genome reference for cultivated species of the human gut microbiota.</title>
        <authorList>
            <person name="Zou Y."/>
            <person name="Xue W."/>
            <person name="Luo G."/>
        </authorList>
    </citation>
    <scope>NUCLEOTIDE SEQUENCE [LARGE SCALE GENOMIC DNA]</scope>
    <source>
        <strain evidence="20 21">AM07-24</strain>
    </source>
</reference>
<dbReference type="GO" id="GO:0005524">
    <property type="term" value="F:ATP binding"/>
    <property type="evidence" value="ECO:0007669"/>
    <property type="project" value="UniProtKB-KW"/>
</dbReference>
<dbReference type="UniPathway" id="UPA00148">
    <property type="reaction ID" value="UER00236"/>
</dbReference>
<evidence type="ECO:0000256" key="11">
    <source>
        <dbReference type="ARBA" id="ARBA00022679"/>
    </source>
</evidence>
<dbReference type="SUPFAM" id="SSF52540">
    <property type="entry name" value="P-loop containing nucleoside triphosphate hydrolases"/>
    <property type="match status" value="1"/>
</dbReference>
<dbReference type="EC" id="2.7.7.62" evidence="9"/>
<dbReference type="Pfam" id="PF02283">
    <property type="entry name" value="CobU"/>
    <property type="match status" value="1"/>
</dbReference>
<proteinExistence type="inferred from homology"/>
<evidence type="ECO:0000256" key="2">
    <source>
        <dbReference type="ARBA" id="ARBA00000711"/>
    </source>
</evidence>
<evidence type="ECO:0000256" key="12">
    <source>
        <dbReference type="ARBA" id="ARBA00022741"/>
    </source>
</evidence>
<dbReference type="Gene3D" id="3.40.50.300">
    <property type="entry name" value="P-loop containing nucleotide triphosphate hydrolases"/>
    <property type="match status" value="1"/>
</dbReference>
<evidence type="ECO:0000256" key="19">
    <source>
        <dbReference type="PIRSR" id="PIRSR006135-2"/>
    </source>
</evidence>
<evidence type="ECO:0000256" key="17">
    <source>
        <dbReference type="ARBA" id="ARBA00030571"/>
    </source>
</evidence>
<keyword evidence="12 19" id="KW-0547">Nucleotide-binding</keyword>
<comment type="pathway">
    <text evidence="5">Cofactor biosynthesis; adenosylcobalamin biosynthesis; adenosylcobalamin from cob(II)yrinate a,c-diamide: step 6/7.</text>
</comment>
<evidence type="ECO:0000256" key="7">
    <source>
        <dbReference type="ARBA" id="ARBA00007490"/>
    </source>
</evidence>
<keyword evidence="10" id="KW-0169">Cobalamin biosynthesis</keyword>
<dbReference type="GeneID" id="83002855"/>
<feature type="binding site" evidence="19">
    <location>
        <position position="87"/>
    </location>
    <ligand>
        <name>GTP</name>
        <dbReference type="ChEBI" id="CHEBI:37565"/>
    </ligand>
</feature>
<dbReference type="InterPro" id="IPR003203">
    <property type="entry name" value="CobU/CobP"/>
</dbReference>
<evidence type="ECO:0000256" key="3">
    <source>
        <dbReference type="ARBA" id="ARBA00001522"/>
    </source>
</evidence>
<evidence type="ECO:0000256" key="9">
    <source>
        <dbReference type="ARBA" id="ARBA00012523"/>
    </source>
</evidence>
<dbReference type="STRING" id="1776384.GCA_900086585_00442"/>
<dbReference type="PIRSF" id="PIRSF006135">
    <property type="entry name" value="CobU"/>
    <property type="match status" value="1"/>
</dbReference>
<evidence type="ECO:0000313" key="21">
    <source>
        <dbReference type="Proteomes" id="UP000284841"/>
    </source>
</evidence>
<comment type="catalytic activity">
    <reaction evidence="3">
        <text>adenosylcob(III)inamide + GTP = adenosylcob(III)inamide phosphate + GDP + H(+)</text>
        <dbReference type="Rhea" id="RHEA:15765"/>
        <dbReference type="ChEBI" id="CHEBI:2480"/>
        <dbReference type="ChEBI" id="CHEBI:15378"/>
        <dbReference type="ChEBI" id="CHEBI:37565"/>
        <dbReference type="ChEBI" id="CHEBI:58189"/>
        <dbReference type="ChEBI" id="CHEBI:58502"/>
        <dbReference type="EC" id="2.7.1.156"/>
    </reaction>
</comment>
<evidence type="ECO:0000256" key="5">
    <source>
        <dbReference type="ARBA" id="ARBA00004692"/>
    </source>
</evidence>
<accession>A0A415DV76</accession>
<evidence type="ECO:0000256" key="1">
    <source>
        <dbReference type="ARBA" id="ARBA00000312"/>
    </source>
</evidence>
<keyword evidence="15 19" id="KW-0342">GTP-binding</keyword>
<name>A0A415DV76_9FIRM</name>
<evidence type="ECO:0000256" key="4">
    <source>
        <dbReference type="ARBA" id="ARBA00003889"/>
    </source>
</evidence>
<keyword evidence="13 20" id="KW-0418">Kinase</keyword>
<feature type="binding site" evidence="19">
    <location>
        <begin position="7"/>
        <end position="14"/>
    </location>
    <ligand>
        <name>GTP</name>
        <dbReference type="ChEBI" id="CHEBI:37565"/>
    </ligand>
</feature>
<comment type="pathway">
    <text evidence="6">Cofactor biosynthesis; adenosylcobalamin biosynthesis; adenosylcobalamin from cob(II)yrinate a,c-diamide: step 5/7.</text>
</comment>
<dbReference type="GO" id="GO:0005525">
    <property type="term" value="F:GTP binding"/>
    <property type="evidence" value="ECO:0007669"/>
    <property type="project" value="UniProtKB-KW"/>
</dbReference>
<feature type="binding site" evidence="19">
    <location>
        <position position="65"/>
    </location>
    <ligand>
        <name>GTP</name>
        <dbReference type="ChEBI" id="CHEBI:37565"/>
    </ligand>
</feature>
<comment type="catalytic activity">
    <reaction evidence="1">
        <text>adenosylcob(III)inamide + ATP = adenosylcob(III)inamide phosphate + ADP + H(+)</text>
        <dbReference type="Rhea" id="RHEA:15769"/>
        <dbReference type="ChEBI" id="CHEBI:2480"/>
        <dbReference type="ChEBI" id="CHEBI:15378"/>
        <dbReference type="ChEBI" id="CHEBI:30616"/>
        <dbReference type="ChEBI" id="CHEBI:58502"/>
        <dbReference type="ChEBI" id="CHEBI:456216"/>
        <dbReference type="EC" id="2.7.1.156"/>
    </reaction>
</comment>
<dbReference type="OrthoDB" id="9799422at2"/>
<comment type="similarity">
    <text evidence="7">Belongs to the CobU/CobP family.</text>
</comment>
<evidence type="ECO:0000256" key="14">
    <source>
        <dbReference type="ARBA" id="ARBA00022840"/>
    </source>
</evidence>
<dbReference type="AlphaFoldDB" id="A0A415DV76"/>
<keyword evidence="11 20" id="KW-0808">Transferase</keyword>
<sequence length="180" mass="20145">MNIFISGGCKNGKSMYAQKLAKEMADARGRALYYIATMIPTDEEDHKRIEKHIDDRCGWGFKTLEQGINICDLLKTNIDPQGAFLLDSVTALLSNEMFKSDGTCNLDAGRKVAAELSAFAKGTGNTVFVSDYIYSDAGIFDTYTEKYRESLAYVDRQLAQVCDQVIEVAYGHTYYYTFAN</sequence>
<evidence type="ECO:0000256" key="13">
    <source>
        <dbReference type="ARBA" id="ARBA00022777"/>
    </source>
</evidence>
<evidence type="ECO:0000256" key="8">
    <source>
        <dbReference type="ARBA" id="ARBA00012016"/>
    </source>
</evidence>
<protein>
    <recommendedName>
        <fullName evidence="16">Adenosylcobinamide kinase</fullName>
        <ecNumber evidence="8">2.7.1.156</ecNumber>
        <ecNumber evidence="9">2.7.7.62</ecNumber>
    </recommendedName>
    <alternativeName>
        <fullName evidence="17">Adenosylcobinamide-phosphate guanylyltransferase</fullName>
    </alternativeName>
</protein>
<keyword evidence="14" id="KW-0067">ATP-binding</keyword>
<dbReference type="EMBL" id="QRMS01000007">
    <property type="protein sequence ID" value="RHJ84065.1"/>
    <property type="molecule type" value="Genomic_DNA"/>
</dbReference>
<comment type="function">
    <text evidence="4">Catalyzes ATP-dependent phosphorylation of adenosylcobinamide and addition of GMP to adenosylcobinamide phosphate.</text>
</comment>
<dbReference type="Proteomes" id="UP000284841">
    <property type="component" value="Unassembled WGS sequence"/>
</dbReference>
<gene>
    <name evidence="20" type="ORF">DW099_17860</name>
</gene>
<evidence type="ECO:0000313" key="20">
    <source>
        <dbReference type="EMBL" id="RHJ84065.1"/>
    </source>
</evidence>
<dbReference type="GO" id="GO:0008820">
    <property type="term" value="F:cobinamide phosphate guanylyltransferase activity"/>
    <property type="evidence" value="ECO:0007669"/>
    <property type="project" value="UniProtKB-EC"/>
</dbReference>
<comment type="catalytic activity">
    <reaction evidence="2">
        <text>adenosylcob(III)inamide phosphate + GTP + H(+) = adenosylcob(III)inamide-GDP + diphosphate</text>
        <dbReference type="Rhea" id="RHEA:22712"/>
        <dbReference type="ChEBI" id="CHEBI:15378"/>
        <dbReference type="ChEBI" id="CHEBI:33019"/>
        <dbReference type="ChEBI" id="CHEBI:37565"/>
        <dbReference type="ChEBI" id="CHEBI:58502"/>
        <dbReference type="ChEBI" id="CHEBI:60487"/>
        <dbReference type="EC" id="2.7.7.62"/>
    </reaction>
</comment>
<keyword evidence="21" id="KW-1185">Reference proteome</keyword>
<keyword evidence="20" id="KW-0548">Nucleotidyltransferase</keyword>
<comment type="caution">
    <text evidence="20">The sequence shown here is derived from an EMBL/GenBank/DDBJ whole genome shotgun (WGS) entry which is preliminary data.</text>
</comment>
<evidence type="ECO:0000256" key="16">
    <source>
        <dbReference type="ARBA" id="ARBA00029570"/>
    </source>
</evidence>
<organism evidence="20 21">
    <name type="scientific">Emergencia timonensis</name>
    <dbReference type="NCBI Taxonomy" id="1776384"/>
    <lineage>
        <taxon>Bacteria</taxon>
        <taxon>Bacillati</taxon>
        <taxon>Bacillota</taxon>
        <taxon>Clostridia</taxon>
        <taxon>Peptostreptococcales</taxon>
        <taxon>Anaerovoracaceae</taxon>
        <taxon>Emergencia</taxon>
    </lineage>
</organism>
<evidence type="ECO:0000256" key="18">
    <source>
        <dbReference type="PIRSR" id="PIRSR006135-1"/>
    </source>
</evidence>
<evidence type="ECO:0000256" key="10">
    <source>
        <dbReference type="ARBA" id="ARBA00022573"/>
    </source>
</evidence>
<evidence type="ECO:0000256" key="15">
    <source>
        <dbReference type="ARBA" id="ARBA00023134"/>
    </source>
</evidence>
<dbReference type="GO" id="GO:0009236">
    <property type="term" value="P:cobalamin biosynthetic process"/>
    <property type="evidence" value="ECO:0007669"/>
    <property type="project" value="UniProtKB-UniPathway"/>
</dbReference>
<dbReference type="PANTHER" id="PTHR34848">
    <property type="match status" value="1"/>
</dbReference>
<dbReference type="PANTHER" id="PTHR34848:SF1">
    <property type="entry name" value="BIFUNCTIONAL ADENOSYLCOBALAMIN BIOSYNTHESIS PROTEIN COBU"/>
    <property type="match status" value="1"/>
</dbReference>
<dbReference type="EC" id="2.7.1.156" evidence="8"/>
<evidence type="ECO:0000256" key="6">
    <source>
        <dbReference type="ARBA" id="ARBA00005159"/>
    </source>
</evidence>
<dbReference type="GO" id="GO:0043752">
    <property type="term" value="F:adenosylcobinamide kinase activity"/>
    <property type="evidence" value="ECO:0007669"/>
    <property type="project" value="UniProtKB-EC"/>
</dbReference>